<dbReference type="OrthoDB" id="109171at2759"/>
<sequence length="164" mass="18257">MDVTTRWKSSYDMLDRYLEQQAAVTAALMSPEVRRNARDIDTLDVSDITDAKDLVKLLKPLKTATTVLCDEKLPTVSLIIPMKRMIEQAMTPDAKDSAVLANTKSTILNDIFGQLQSDTLRCPVQKAPVSEFFLHYTLSMYKGIAGTPHWRTGILRQIVLGTGG</sequence>
<evidence type="ECO:0000313" key="2">
    <source>
        <dbReference type="Proteomes" id="UP001152622"/>
    </source>
</evidence>
<dbReference type="SUPFAM" id="SSF53098">
    <property type="entry name" value="Ribonuclease H-like"/>
    <property type="match status" value="1"/>
</dbReference>
<reference evidence="1" key="1">
    <citation type="journal article" date="2023" name="Science">
        <title>Genome structures resolve the early diversification of teleost fishes.</title>
        <authorList>
            <person name="Parey E."/>
            <person name="Louis A."/>
            <person name="Montfort J."/>
            <person name="Bouchez O."/>
            <person name="Roques C."/>
            <person name="Iampietro C."/>
            <person name="Lluch J."/>
            <person name="Castinel A."/>
            <person name="Donnadieu C."/>
            <person name="Desvignes T."/>
            <person name="Floi Bucao C."/>
            <person name="Jouanno E."/>
            <person name="Wen M."/>
            <person name="Mejri S."/>
            <person name="Dirks R."/>
            <person name="Jansen H."/>
            <person name="Henkel C."/>
            <person name="Chen W.J."/>
            <person name="Zahm M."/>
            <person name="Cabau C."/>
            <person name="Klopp C."/>
            <person name="Thompson A.W."/>
            <person name="Robinson-Rechavi M."/>
            <person name="Braasch I."/>
            <person name="Lecointre G."/>
            <person name="Bobe J."/>
            <person name="Postlethwait J.H."/>
            <person name="Berthelot C."/>
            <person name="Roest Crollius H."/>
            <person name="Guiguen Y."/>
        </authorList>
    </citation>
    <scope>NUCLEOTIDE SEQUENCE</scope>
    <source>
        <strain evidence="1">WJC10195</strain>
    </source>
</reference>
<comment type="caution">
    <text evidence="1">The sequence shown here is derived from an EMBL/GenBank/DDBJ whole genome shotgun (WGS) entry which is preliminary data.</text>
</comment>
<name>A0A9Q1EXF2_SYNKA</name>
<dbReference type="AlphaFoldDB" id="A0A9Q1EXF2"/>
<proteinExistence type="predicted"/>
<dbReference type="EMBL" id="JAINUF010000011">
    <property type="protein sequence ID" value="KAJ8346850.1"/>
    <property type="molecule type" value="Genomic_DNA"/>
</dbReference>
<organism evidence="1 2">
    <name type="scientific">Synaphobranchus kaupii</name>
    <name type="common">Kaup's arrowtooth eel</name>
    <dbReference type="NCBI Taxonomy" id="118154"/>
    <lineage>
        <taxon>Eukaryota</taxon>
        <taxon>Metazoa</taxon>
        <taxon>Chordata</taxon>
        <taxon>Craniata</taxon>
        <taxon>Vertebrata</taxon>
        <taxon>Euteleostomi</taxon>
        <taxon>Actinopterygii</taxon>
        <taxon>Neopterygii</taxon>
        <taxon>Teleostei</taxon>
        <taxon>Anguilliformes</taxon>
        <taxon>Synaphobranchidae</taxon>
        <taxon>Synaphobranchus</taxon>
    </lineage>
</organism>
<protein>
    <submittedName>
        <fullName evidence="1">Uncharacterized protein</fullName>
    </submittedName>
</protein>
<keyword evidence="2" id="KW-1185">Reference proteome</keyword>
<evidence type="ECO:0000313" key="1">
    <source>
        <dbReference type="EMBL" id="KAJ8346850.1"/>
    </source>
</evidence>
<accession>A0A9Q1EXF2</accession>
<dbReference type="Proteomes" id="UP001152622">
    <property type="component" value="Chromosome 11"/>
</dbReference>
<gene>
    <name evidence="1" type="ORF">SKAU_G00282510</name>
</gene>
<dbReference type="InterPro" id="IPR012337">
    <property type="entry name" value="RNaseH-like_sf"/>
</dbReference>